<sequence length="386" mass="41357">MRDAFDLDPAVTHLNHGSFGAVPRVVAEEQRRWRDRAEANPMRFHRVEIGAHKARARSVAADFLDVGADEVALLSNVTQAIATVLSGLAWQRRLGADDVVVVDQQGYESVRRSVEHWCERTGASYVVVPSPVAATPTATLAAFRERFAEVQRRGDRVRLVVIDHISSPTGAVRPVAEVCAAAHEVGALTFVDAAHVPGQLGAPPAGTGADFWAGTWHKWGFAPRGSSALWVAEAERDAVLPLTTSWNHGAPYPLPFDTHGTDDYSAWFALAAAVDFWRETGGLDRAVAARDLLDAGAAAVRSVLPSVEAAGPLEQGPFLRLVPLPDGVADTTESAALLYEALSGRGVEAQVVAYDGRGWIRLSAAPYNEVADYEHLAEVLPSVLGD</sequence>
<dbReference type="InterPro" id="IPR015422">
    <property type="entry name" value="PyrdxlP-dep_Trfase_small"/>
</dbReference>
<dbReference type="Gene3D" id="3.90.1150.10">
    <property type="entry name" value="Aspartate Aminotransferase, domain 1"/>
    <property type="match status" value="1"/>
</dbReference>
<gene>
    <name evidence="3" type="ORF">H9L09_05140</name>
</gene>
<dbReference type="Pfam" id="PF00266">
    <property type="entry name" value="Aminotran_5"/>
    <property type="match status" value="1"/>
</dbReference>
<dbReference type="PANTHER" id="PTHR43092">
    <property type="entry name" value="L-CYSTEINE DESULFHYDRASE"/>
    <property type="match status" value="1"/>
</dbReference>
<accession>A0A7G9RDW9</accession>
<dbReference type="RefSeq" id="WP_187579638.1">
    <property type="nucleotide sequence ID" value="NZ_CP060713.1"/>
</dbReference>
<keyword evidence="3" id="KW-0032">Aminotransferase</keyword>
<keyword evidence="3" id="KW-0808">Transferase</keyword>
<keyword evidence="4" id="KW-1185">Reference proteome</keyword>
<feature type="domain" description="Aminotransferase class V" evidence="2">
    <location>
        <begin position="48"/>
        <end position="316"/>
    </location>
</feature>
<evidence type="ECO:0000259" key="2">
    <source>
        <dbReference type="Pfam" id="PF00266"/>
    </source>
</evidence>
<organism evidence="3 4">
    <name type="scientific">Nocardioides mesophilus</name>
    <dbReference type="NCBI Taxonomy" id="433659"/>
    <lineage>
        <taxon>Bacteria</taxon>
        <taxon>Bacillati</taxon>
        <taxon>Actinomycetota</taxon>
        <taxon>Actinomycetes</taxon>
        <taxon>Propionibacteriales</taxon>
        <taxon>Nocardioidaceae</taxon>
        <taxon>Nocardioides</taxon>
    </lineage>
</organism>
<dbReference type="AlphaFoldDB" id="A0A7G9RDW9"/>
<proteinExistence type="predicted"/>
<dbReference type="PANTHER" id="PTHR43092:SF2">
    <property type="entry name" value="HERCYNYLCYSTEINE SULFOXIDE LYASE"/>
    <property type="match status" value="1"/>
</dbReference>
<reference evidence="3 4" key="1">
    <citation type="submission" date="2020-08" db="EMBL/GenBank/DDBJ databases">
        <title>Genome sequence of Nocardioides mesophilus KACC 16243T.</title>
        <authorList>
            <person name="Hyun D.-W."/>
            <person name="Bae J.-W."/>
        </authorList>
    </citation>
    <scope>NUCLEOTIDE SEQUENCE [LARGE SCALE GENOMIC DNA]</scope>
    <source>
        <strain evidence="3 4">KACC 16243</strain>
    </source>
</reference>
<dbReference type="GO" id="GO:0008483">
    <property type="term" value="F:transaminase activity"/>
    <property type="evidence" value="ECO:0007669"/>
    <property type="project" value="UniProtKB-KW"/>
</dbReference>
<dbReference type="InterPro" id="IPR015424">
    <property type="entry name" value="PyrdxlP-dep_Trfase"/>
</dbReference>
<dbReference type="Gene3D" id="3.40.640.10">
    <property type="entry name" value="Type I PLP-dependent aspartate aminotransferase-like (Major domain)"/>
    <property type="match status" value="1"/>
</dbReference>
<evidence type="ECO:0000256" key="1">
    <source>
        <dbReference type="ARBA" id="ARBA00022898"/>
    </source>
</evidence>
<evidence type="ECO:0000313" key="4">
    <source>
        <dbReference type="Proteomes" id="UP000515947"/>
    </source>
</evidence>
<keyword evidence="1" id="KW-0663">Pyridoxal phosphate</keyword>
<dbReference type="InterPro" id="IPR000192">
    <property type="entry name" value="Aminotrans_V_dom"/>
</dbReference>
<dbReference type="SUPFAM" id="SSF53383">
    <property type="entry name" value="PLP-dependent transferases"/>
    <property type="match status" value="1"/>
</dbReference>
<evidence type="ECO:0000313" key="3">
    <source>
        <dbReference type="EMBL" id="QNN53794.1"/>
    </source>
</evidence>
<dbReference type="KEGG" id="nmes:H9L09_05140"/>
<dbReference type="Proteomes" id="UP000515947">
    <property type="component" value="Chromosome"/>
</dbReference>
<dbReference type="InterPro" id="IPR015421">
    <property type="entry name" value="PyrdxlP-dep_Trfase_major"/>
</dbReference>
<protein>
    <submittedName>
        <fullName evidence="3">Aminotransferase class V-fold PLP-dependent enzyme</fullName>
    </submittedName>
</protein>
<name>A0A7G9RDW9_9ACTN</name>
<dbReference type="EMBL" id="CP060713">
    <property type="protein sequence ID" value="QNN53794.1"/>
    <property type="molecule type" value="Genomic_DNA"/>
</dbReference>